<reference evidence="2" key="1">
    <citation type="journal article" date="2019" name="Int. J. Syst. Evol. Microbiol.">
        <title>The Global Catalogue of Microorganisms (GCM) 10K type strain sequencing project: providing services to taxonomists for standard genome sequencing and annotation.</title>
        <authorList>
            <consortium name="The Broad Institute Genomics Platform"/>
            <consortium name="The Broad Institute Genome Sequencing Center for Infectious Disease"/>
            <person name="Wu L."/>
            <person name="Ma J."/>
        </authorList>
    </citation>
    <scope>NUCLEOTIDE SEQUENCE [LARGE SCALE GENOMIC DNA]</scope>
    <source>
        <strain evidence="2">XZYJ18</strain>
    </source>
</reference>
<dbReference type="RefSeq" id="WP_378578660.1">
    <property type="nucleotide sequence ID" value="NZ_JBHSFQ010000031.1"/>
</dbReference>
<evidence type="ECO:0008006" key="3">
    <source>
        <dbReference type="Google" id="ProtNLM"/>
    </source>
</evidence>
<dbReference type="EMBL" id="JBHSFQ010000031">
    <property type="protein sequence ID" value="MFC4565038.1"/>
    <property type="molecule type" value="Genomic_DNA"/>
</dbReference>
<accession>A0ABV9E2V7</accession>
<name>A0ABV9E2V7_9ACTN</name>
<sequence length="76" mass="8222">MTSILHPRASGVSLTRSDDWREITLTVGPGADVVLYPGAEDHDAQVAALDRIIATARTARSLMDQARRDQRPVVPG</sequence>
<comment type="caution">
    <text evidence="1">The sequence shown here is derived from an EMBL/GenBank/DDBJ whole genome shotgun (WGS) entry which is preliminary data.</text>
</comment>
<proteinExistence type="predicted"/>
<evidence type="ECO:0000313" key="2">
    <source>
        <dbReference type="Proteomes" id="UP001595923"/>
    </source>
</evidence>
<gene>
    <name evidence="1" type="ORF">ACFO4E_24545</name>
</gene>
<organism evidence="1 2">
    <name type="scientific">Nocardiopsis mangrovi</name>
    <dbReference type="NCBI Taxonomy" id="1179818"/>
    <lineage>
        <taxon>Bacteria</taxon>
        <taxon>Bacillati</taxon>
        <taxon>Actinomycetota</taxon>
        <taxon>Actinomycetes</taxon>
        <taxon>Streptosporangiales</taxon>
        <taxon>Nocardiopsidaceae</taxon>
        <taxon>Nocardiopsis</taxon>
    </lineage>
</organism>
<keyword evidence="2" id="KW-1185">Reference proteome</keyword>
<dbReference type="Proteomes" id="UP001595923">
    <property type="component" value="Unassembled WGS sequence"/>
</dbReference>
<protein>
    <recommendedName>
        <fullName evidence="3">DUF1876 domain-containing protein</fullName>
    </recommendedName>
</protein>
<evidence type="ECO:0000313" key="1">
    <source>
        <dbReference type="EMBL" id="MFC4565038.1"/>
    </source>
</evidence>